<reference evidence="2 3" key="1">
    <citation type="submission" date="2017-09" db="EMBL/GenBank/DDBJ databases">
        <title>Complete genome sequence of Verrucomicrobial strain HZ-65, isolated from freshwater.</title>
        <authorList>
            <person name="Choi A."/>
        </authorList>
    </citation>
    <scope>NUCLEOTIDE SEQUENCE [LARGE SCALE GENOMIC DNA]</scope>
    <source>
        <strain evidence="2 3">HZ-65</strain>
    </source>
</reference>
<accession>A0A290Q9G8</accession>
<dbReference type="Gene3D" id="1.10.3210.10">
    <property type="entry name" value="Hypothetical protein af1432"/>
    <property type="match status" value="1"/>
</dbReference>
<dbReference type="InterPro" id="IPR013976">
    <property type="entry name" value="HDOD"/>
</dbReference>
<organism evidence="2 3">
    <name type="scientific">Nibricoccus aquaticus</name>
    <dbReference type="NCBI Taxonomy" id="2576891"/>
    <lineage>
        <taxon>Bacteria</taxon>
        <taxon>Pseudomonadati</taxon>
        <taxon>Verrucomicrobiota</taxon>
        <taxon>Opitutia</taxon>
        <taxon>Opitutales</taxon>
        <taxon>Opitutaceae</taxon>
        <taxon>Nibricoccus</taxon>
    </lineage>
</organism>
<dbReference type="InterPro" id="IPR052340">
    <property type="entry name" value="RNase_Y/CdgJ"/>
</dbReference>
<name>A0A290Q9G8_9BACT</name>
<dbReference type="OrthoDB" id="194781at2"/>
<feature type="domain" description="HDOD" evidence="1">
    <location>
        <begin position="19"/>
        <end position="214"/>
    </location>
</feature>
<dbReference type="PROSITE" id="PS51833">
    <property type="entry name" value="HDOD"/>
    <property type="match status" value="1"/>
</dbReference>
<keyword evidence="3" id="KW-1185">Reference proteome</keyword>
<dbReference type="KEGG" id="vbh:CMV30_14650"/>
<dbReference type="Proteomes" id="UP000217265">
    <property type="component" value="Chromosome"/>
</dbReference>
<dbReference type="Pfam" id="PF08668">
    <property type="entry name" value="HDOD"/>
    <property type="match status" value="1"/>
</dbReference>
<gene>
    <name evidence="2" type="ORF">CMV30_14650</name>
</gene>
<dbReference type="AlphaFoldDB" id="A0A290Q9G8"/>
<evidence type="ECO:0000313" key="2">
    <source>
        <dbReference type="EMBL" id="ATC65093.1"/>
    </source>
</evidence>
<dbReference type="RefSeq" id="WP_096056724.1">
    <property type="nucleotide sequence ID" value="NZ_CP023344.1"/>
</dbReference>
<dbReference type="PANTHER" id="PTHR33525:SF3">
    <property type="entry name" value="RIBONUCLEASE Y"/>
    <property type="match status" value="1"/>
</dbReference>
<protein>
    <recommendedName>
        <fullName evidence="1">HDOD domain-containing protein</fullName>
    </recommendedName>
</protein>
<dbReference type="SUPFAM" id="SSF109604">
    <property type="entry name" value="HD-domain/PDEase-like"/>
    <property type="match status" value="1"/>
</dbReference>
<dbReference type="PANTHER" id="PTHR33525">
    <property type="match status" value="1"/>
</dbReference>
<sequence length="285" mass="29945">MTVAQGLPREKLLKIAQQMPASAGVLAQLGQLLMDVNSGLEEIARLLKRDTALAARVIRISNSAAYGSGGGIASIEDAVGRVGFAEVYRLTGFASAAQVFDHDLPSYGITGSILRSNTLLTALAVESLAKRAAVDSRAAYTAGLMRSVGKVVLDKLGKQSLGYGQDFMRSGQGSVLEWELAVFGASNAQAAEAVLASWNFPASVFIPVREQHLAVKVPDAHLRTATLVNLAAGIAAESGYVLPGESGAWETTPEKLKVAGISMSLLQDCAEEAREAFAQIKDSLE</sequence>
<evidence type="ECO:0000259" key="1">
    <source>
        <dbReference type="PROSITE" id="PS51833"/>
    </source>
</evidence>
<evidence type="ECO:0000313" key="3">
    <source>
        <dbReference type="Proteomes" id="UP000217265"/>
    </source>
</evidence>
<proteinExistence type="predicted"/>
<dbReference type="EMBL" id="CP023344">
    <property type="protein sequence ID" value="ATC65093.1"/>
    <property type="molecule type" value="Genomic_DNA"/>
</dbReference>